<dbReference type="InterPro" id="IPR032179">
    <property type="entry name" value="Cry22Aa_Ig-like"/>
</dbReference>
<feature type="signal peptide" evidence="1">
    <location>
        <begin position="1"/>
        <end position="26"/>
    </location>
</feature>
<dbReference type="RefSeq" id="WP_164508766.1">
    <property type="nucleotide sequence ID" value="NZ_JBHSSK010000014.1"/>
</dbReference>
<dbReference type="Gene3D" id="2.60.40.10">
    <property type="entry name" value="Immunoglobulins"/>
    <property type="match status" value="1"/>
</dbReference>
<protein>
    <submittedName>
        <fullName evidence="3">Immunoglobulin-like domain-containing protein</fullName>
    </submittedName>
</protein>
<name>A0ABW1SR34_9LACO</name>
<dbReference type="Pfam" id="PF16403">
    <property type="entry name" value="Bact_surface_Ig-like"/>
    <property type="match status" value="1"/>
</dbReference>
<dbReference type="Pfam" id="PF02368">
    <property type="entry name" value="Big_2"/>
    <property type="match status" value="1"/>
</dbReference>
<evidence type="ECO:0000313" key="3">
    <source>
        <dbReference type="EMBL" id="MFC6206822.1"/>
    </source>
</evidence>
<dbReference type="EMBL" id="JBHSSK010000014">
    <property type="protein sequence ID" value="MFC6206822.1"/>
    <property type="molecule type" value="Genomic_DNA"/>
</dbReference>
<dbReference type="InterPro" id="IPR013783">
    <property type="entry name" value="Ig-like_fold"/>
</dbReference>
<dbReference type="Proteomes" id="UP001596254">
    <property type="component" value="Unassembled WGS sequence"/>
</dbReference>
<reference evidence="4" key="1">
    <citation type="journal article" date="2019" name="Int. J. Syst. Evol. Microbiol.">
        <title>The Global Catalogue of Microorganisms (GCM) 10K type strain sequencing project: providing services to taxonomists for standard genome sequencing and annotation.</title>
        <authorList>
            <consortium name="The Broad Institute Genomics Platform"/>
            <consortium name="The Broad Institute Genome Sequencing Center for Infectious Disease"/>
            <person name="Wu L."/>
            <person name="Ma J."/>
        </authorList>
    </citation>
    <scope>NUCLEOTIDE SEQUENCE [LARGE SCALE GENOMIC DNA]</scope>
    <source>
        <strain evidence="4">CCM 8905</strain>
    </source>
</reference>
<dbReference type="InterPro" id="IPR003343">
    <property type="entry name" value="Big_2"/>
</dbReference>
<dbReference type="InterPro" id="IPR008964">
    <property type="entry name" value="Invasin/intimin_cell_adhesion"/>
</dbReference>
<feature type="domain" description="BIG2" evidence="2">
    <location>
        <begin position="177"/>
        <end position="255"/>
    </location>
</feature>
<feature type="chain" id="PRO_5045378516" evidence="1">
    <location>
        <begin position="27"/>
        <end position="361"/>
    </location>
</feature>
<evidence type="ECO:0000256" key="1">
    <source>
        <dbReference type="SAM" id="SignalP"/>
    </source>
</evidence>
<dbReference type="SUPFAM" id="SSF49373">
    <property type="entry name" value="Invasin/intimin cell-adhesion fragments"/>
    <property type="match status" value="1"/>
</dbReference>
<keyword evidence="1" id="KW-0732">Signal</keyword>
<evidence type="ECO:0000259" key="2">
    <source>
        <dbReference type="SMART" id="SM00635"/>
    </source>
</evidence>
<dbReference type="SMART" id="SM00635">
    <property type="entry name" value="BID_2"/>
    <property type="match status" value="1"/>
</dbReference>
<gene>
    <name evidence="3" type="ORF">ACFP1G_04935</name>
</gene>
<sequence>MNKGVKFWLAVVIGFMGMGVSYPAQAATEKPVVIRNTRVNLLKSPRSTAVKHRGKTYSKQILWVTKRVRSKGYTYYRLTNHHQNLGYIRANATTKVQRPQLTFKRRSVQQDTVFKPLAGKQLRVTRPDKVQVTATSHVNTKVPGKYTVTYHVTDTAGYRFNVKRSVKVRKLSLDALATSWFDDNKGEYQIVKPGQKADVEVYYDDDTTVSHPVVWGSTNSAVATVNQRGNVTPIADGMTLITATFNGKTLRVPLLVNSGKQLSMSSTDQLATLSEKNGEAVLRFKQSPEQKLQGLWVANQRYFMYSNGHQDSIGGGNNVTTLYLDGYDLFATDISAPQHVIVQTKDVTGAEHHYVSDIVGY</sequence>
<organism evidence="3 4">
    <name type="scientific">Levilactobacillus tongjiangensis</name>
    <dbReference type="NCBI Taxonomy" id="2486023"/>
    <lineage>
        <taxon>Bacteria</taxon>
        <taxon>Bacillati</taxon>
        <taxon>Bacillota</taxon>
        <taxon>Bacilli</taxon>
        <taxon>Lactobacillales</taxon>
        <taxon>Lactobacillaceae</taxon>
        <taxon>Levilactobacillus</taxon>
    </lineage>
</organism>
<keyword evidence="4" id="KW-1185">Reference proteome</keyword>
<evidence type="ECO:0000313" key="4">
    <source>
        <dbReference type="Proteomes" id="UP001596254"/>
    </source>
</evidence>
<comment type="caution">
    <text evidence="3">The sequence shown here is derived from an EMBL/GenBank/DDBJ whole genome shotgun (WGS) entry which is preliminary data.</text>
</comment>
<accession>A0ABW1SR34</accession>
<dbReference type="Gene3D" id="2.60.40.1080">
    <property type="match status" value="1"/>
</dbReference>
<proteinExistence type="predicted"/>